<geneLocation type="plasmid" evidence="1">
    <name>pWJ1</name>
</geneLocation>
<name>A0A218N740_ECOLX</name>
<organism evidence="1">
    <name type="scientific">Escherichia coli</name>
    <dbReference type="NCBI Taxonomy" id="562"/>
    <lineage>
        <taxon>Bacteria</taxon>
        <taxon>Pseudomonadati</taxon>
        <taxon>Pseudomonadota</taxon>
        <taxon>Gammaproteobacteria</taxon>
        <taxon>Enterobacterales</taxon>
        <taxon>Enterobacteriaceae</taxon>
        <taxon>Escherichia</taxon>
    </lineage>
</organism>
<accession>A0A218N740</accession>
<protein>
    <submittedName>
        <fullName evidence="1">Uncharacterized protein</fullName>
    </submittedName>
</protein>
<proteinExistence type="predicted"/>
<dbReference type="EMBL" id="KY924928">
    <property type="protein sequence ID" value="ASF82010.1"/>
    <property type="molecule type" value="Genomic_DNA"/>
</dbReference>
<dbReference type="AlphaFoldDB" id="A0A218N740"/>
<sequence>MATHGLNLICAVTDEHTRQIVDFCDNLGQQLKDPDDKSAWVKLINSECALLNSPRLYPFCWSRRHRHNLKSLCQLRKMAITTRL</sequence>
<evidence type="ECO:0000313" key="1">
    <source>
        <dbReference type="EMBL" id="ASF82010.1"/>
    </source>
</evidence>
<reference evidence="1" key="1">
    <citation type="journal article" date="2017" name="MBio">
        <title>Novel Plasmid-Mediated Colistin Resistance Gene mcr-3 in Escherichia coli.</title>
        <authorList>
            <person name="Yin W."/>
            <person name="Li H."/>
            <person name="Shen Y."/>
            <person name="Liu Z."/>
            <person name="Wang S."/>
            <person name="Shen Z."/>
            <person name="Zhang R."/>
            <person name="Walsh T."/>
            <person name="Shen J."/>
            <person name="Wang Y."/>
        </authorList>
    </citation>
    <scope>NUCLEOTIDE SEQUENCE</scope>
    <source>
        <strain evidence="1">WJ1</strain>
        <plasmid evidence="1">pWJ1</plasmid>
    </source>
</reference>
<keyword evidence="1" id="KW-0614">Plasmid</keyword>